<evidence type="ECO:0000313" key="2">
    <source>
        <dbReference type="EMBL" id="EJJ04142.1"/>
    </source>
</evidence>
<proteinExistence type="predicted"/>
<gene>
    <name evidence="3" type="ORF">SU9_002885</name>
    <name evidence="2" type="ORF">SU9_25319</name>
</gene>
<sequence>MEPAIALIGVTVVVFLVNKVWSRRPRGIEIALRAGVAVMFTLTGCAHFTVMRADLVAMVPDWLPAPDALVTITGLLELAAAAAMIHRRLATPAAVGLTVLLLAMFPANITLALSGRPLPWWDELVPRTLMQALFLAATVTLAVLTHRSARHTTEDVIPTRTGA</sequence>
<feature type="transmembrane region" description="Helical" evidence="1">
    <location>
        <begin position="124"/>
        <end position="144"/>
    </location>
</feature>
<feature type="transmembrane region" description="Helical" evidence="1">
    <location>
        <begin position="92"/>
        <end position="112"/>
    </location>
</feature>
<reference evidence="3" key="2">
    <citation type="submission" date="2021-04" db="EMBL/GenBank/DDBJ databases">
        <authorList>
            <person name="Wen M.-L."/>
            <person name="Han X.-L."/>
            <person name="Xiong J."/>
        </authorList>
    </citation>
    <scope>NUCLEOTIDE SEQUENCE</scope>
    <source>
        <strain evidence="3">AGR0001</strain>
    </source>
</reference>
<dbReference type="RefSeq" id="WP_006606571.1">
    <property type="nucleotide sequence ID" value="NZ_CP072931.1"/>
</dbReference>
<dbReference type="EMBL" id="AJGV01000155">
    <property type="protein sequence ID" value="EJJ04142.1"/>
    <property type="molecule type" value="Genomic_DNA"/>
</dbReference>
<keyword evidence="1" id="KW-0472">Membrane</keyword>
<evidence type="ECO:0000256" key="1">
    <source>
        <dbReference type="SAM" id="Phobius"/>
    </source>
</evidence>
<dbReference type="EMBL" id="CP072931">
    <property type="protein sequence ID" value="QTZ90535.1"/>
    <property type="molecule type" value="Genomic_DNA"/>
</dbReference>
<dbReference type="STRING" id="1160718.SU9_25319"/>
<evidence type="ECO:0000313" key="3">
    <source>
        <dbReference type="EMBL" id="QTZ90535.1"/>
    </source>
</evidence>
<dbReference type="PANTHER" id="PTHR36974">
    <property type="entry name" value="MEMBRANE PROTEIN-RELATED"/>
    <property type="match status" value="1"/>
</dbReference>
<dbReference type="Proteomes" id="UP000009036">
    <property type="component" value="Chromosome"/>
</dbReference>
<dbReference type="HOGENOM" id="CLU_128738_2_0_11"/>
<dbReference type="PATRIC" id="fig|1160718.3.peg.5124"/>
<evidence type="ECO:0000313" key="4">
    <source>
        <dbReference type="Proteomes" id="UP000009036"/>
    </source>
</evidence>
<accession>J1S006</accession>
<dbReference type="PANTHER" id="PTHR36974:SF1">
    <property type="entry name" value="DOXX FAMILY MEMBRANE PROTEIN"/>
    <property type="match status" value="1"/>
</dbReference>
<feature type="transmembrane region" description="Helical" evidence="1">
    <location>
        <begin position="62"/>
        <end position="85"/>
    </location>
</feature>
<dbReference type="AlphaFoldDB" id="J1S006"/>
<dbReference type="eggNOG" id="COG4270">
    <property type="taxonomic scope" value="Bacteria"/>
</dbReference>
<protein>
    <submittedName>
        <fullName evidence="3">DoxX family protein</fullName>
    </submittedName>
</protein>
<keyword evidence="4" id="KW-1185">Reference proteome</keyword>
<keyword evidence="1" id="KW-1133">Transmembrane helix</keyword>
<feature type="transmembrane region" description="Helical" evidence="1">
    <location>
        <begin position="6"/>
        <end position="21"/>
    </location>
</feature>
<name>J1S006_9ACTN</name>
<reference evidence="2" key="1">
    <citation type="journal article" date="2012" name="J. Bacteriol.">
        <title>Genome Sequence of Streptomyces auratus Strain AGR0001, a Phoslactomycin-Producing Actinomycete.</title>
        <authorList>
            <person name="Han X."/>
            <person name="Li M."/>
            <person name="Ding Z."/>
            <person name="Zhao J."/>
            <person name="Ji K."/>
            <person name="Wen M."/>
            <person name="Lu T."/>
        </authorList>
    </citation>
    <scope>NUCLEOTIDE SEQUENCE [LARGE SCALE GENOMIC DNA]</scope>
    <source>
        <strain evidence="2">AGR0001</strain>
    </source>
</reference>
<keyword evidence="1" id="KW-0812">Transmembrane</keyword>
<dbReference type="KEGG" id="sauh:SU9_002885"/>
<feature type="transmembrane region" description="Helical" evidence="1">
    <location>
        <begin position="30"/>
        <end position="50"/>
    </location>
</feature>
<organism evidence="2">
    <name type="scientific">Streptomyces auratus AGR0001</name>
    <dbReference type="NCBI Taxonomy" id="1160718"/>
    <lineage>
        <taxon>Bacteria</taxon>
        <taxon>Bacillati</taxon>
        <taxon>Actinomycetota</taxon>
        <taxon>Actinomycetes</taxon>
        <taxon>Kitasatosporales</taxon>
        <taxon>Streptomycetaceae</taxon>
        <taxon>Streptomyces</taxon>
    </lineage>
</organism>